<keyword evidence="6" id="KW-0653">Protein transport</keyword>
<comment type="caution">
    <text evidence="10">The sequence shown here is derived from an EMBL/GenBank/DDBJ whole genome shotgun (WGS) entry which is preliminary data.</text>
</comment>
<feature type="compositionally biased region" description="Acidic residues" evidence="8">
    <location>
        <begin position="824"/>
        <end position="838"/>
    </location>
</feature>
<dbReference type="GO" id="GO:0005634">
    <property type="term" value="C:nucleus"/>
    <property type="evidence" value="ECO:0007669"/>
    <property type="project" value="UniProtKB-SubCell"/>
</dbReference>
<dbReference type="Pfam" id="PF13513">
    <property type="entry name" value="HEAT_EZ"/>
    <property type="match status" value="1"/>
</dbReference>
<name>A0A367KJ68_RHIST</name>
<accession>A0A367KJ68</accession>
<dbReference type="InterPro" id="IPR040928">
    <property type="entry name" value="Importin_rep_5"/>
</dbReference>
<dbReference type="InterPro" id="IPR011989">
    <property type="entry name" value="ARM-like"/>
</dbReference>
<dbReference type="GO" id="GO:0006606">
    <property type="term" value="P:protein import into nucleus"/>
    <property type="evidence" value="ECO:0007669"/>
    <property type="project" value="InterPro"/>
</dbReference>
<evidence type="ECO:0000256" key="7">
    <source>
        <dbReference type="ARBA" id="ARBA00023242"/>
    </source>
</evidence>
<evidence type="ECO:0000256" key="3">
    <source>
        <dbReference type="ARBA" id="ARBA00022448"/>
    </source>
</evidence>
<dbReference type="Pfam" id="PF25574">
    <property type="entry name" value="TPR_IMB1"/>
    <property type="match status" value="1"/>
</dbReference>
<dbReference type="InterPro" id="IPR040122">
    <property type="entry name" value="Importin_beta"/>
</dbReference>
<dbReference type="InterPro" id="IPR034085">
    <property type="entry name" value="TOG"/>
</dbReference>
<evidence type="ECO:0000256" key="4">
    <source>
        <dbReference type="ARBA" id="ARBA00022490"/>
    </source>
</evidence>
<feature type="domain" description="Importin N-terminal" evidence="9">
    <location>
        <begin position="32"/>
        <end position="112"/>
    </location>
</feature>
<keyword evidence="5" id="KW-0677">Repeat</keyword>
<dbReference type="OrthoDB" id="543373at2759"/>
<evidence type="ECO:0000313" key="10">
    <source>
        <dbReference type="EMBL" id="RCI02273.1"/>
    </source>
</evidence>
<dbReference type="SUPFAM" id="SSF48371">
    <property type="entry name" value="ARM repeat"/>
    <property type="match status" value="1"/>
</dbReference>
<dbReference type="Proteomes" id="UP000253551">
    <property type="component" value="Unassembled WGS sequence"/>
</dbReference>
<dbReference type="InterPro" id="IPR016024">
    <property type="entry name" value="ARM-type_fold"/>
</dbReference>
<evidence type="ECO:0000256" key="8">
    <source>
        <dbReference type="SAM" id="MobiDB-lite"/>
    </source>
</evidence>
<evidence type="ECO:0000256" key="6">
    <source>
        <dbReference type="ARBA" id="ARBA00022927"/>
    </source>
</evidence>
<dbReference type="Pfam" id="PF25780">
    <property type="entry name" value="TPR_IPO5"/>
    <property type="match status" value="1"/>
</dbReference>
<evidence type="ECO:0000313" key="11">
    <source>
        <dbReference type="Proteomes" id="UP000253551"/>
    </source>
</evidence>
<organism evidence="10 11">
    <name type="scientific">Rhizopus stolonifer</name>
    <name type="common">Rhizopus nigricans</name>
    <dbReference type="NCBI Taxonomy" id="4846"/>
    <lineage>
        <taxon>Eukaryota</taxon>
        <taxon>Fungi</taxon>
        <taxon>Fungi incertae sedis</taxon>
        <taxon>Mucoromycota</taxon>
        <taxon>Mucoromycotina</taxon>
        <taxon>Mucoromycetes</taxon>
        <taxon>Mucorales</taxon>
        <taxon>Mucorineae</taxon>
        <taxon>Rhizopodaceae</taxon>
        <taxon>Rhizopus</taxon>
    </lineage>
</organism>
<dbReference type="AlphaFoldDB" id="A0A367KJ68"/>
<comment type="subcellular location">
    <subcellularLocation>
        <location evidence="2">Cytoplasm</location>
    </subcellularLocation>
    <subcellularLocation>
        <location evidence="1">Nucleus</location>
    </subcellularLocation>
</comment>
<dbReference type="PROSITE" id="PS50166">
    <property type="entry name" value="IMPORTIN_B_NT"/>
    <property type="match status" value="1"/>
</dbReference>
<dbReference type="EMBL" id="PJQM01001463">
    <property type="protein sequence ID" value="RCI02273.1"/>
    <property type="molecule type" value="Genomic_DNA"/>
</dbReference>
<dbReference type="Pfam" id="PF18808">
    <property type="entry name" value="Importin_rep_4"/>
    <property type="match status" value="1"/>
</dbReference>
<dbReference type="PANTHER" id="PTHR10527">
    <property type="entry name" value="IMPORTIN BETA"/>
    <property type="match status" value="1"/>
</dbReference>
<keyword evidence="11" id="KW-1185">Reference proteome</keyword>
<dbReference type="InterPro" id="IPR041389">
    <property type="entry name" value="Importin_rep_6"/>
</dbReference>
<evidence type="ECO:0000256" key="5">
    <source>
        <dbReference type="ARBA" id="ARBA00022737"/>
    </source>
</evidence>
<dbReference type="Gene3D" id="1.25.10.10">
    <property type="entry name" value="Leucine-rich Repeat Variant"/>
    <property type="match status" value="1"/>
</dbReference>
<feature type="region of interest" description="Disordered" evidence="8">
    <location>
        <begin position="816"/>
        <end position="838"/>
    </location>
</feature>
<proteinExistence type="predicted"/>
<evidence type="ECO:0000259" key="9">
    <source>
        <dbReference type="PROSITE" id="PS50166"/>
    </source>
</evidence>
<dbReference type="SMART" id="SM01349">
    <property type="entry name" value="TOG"/>
    <property type="match status" value="1"/>
</dbReference>
<reference evidence="10 11" key="1">
    <citation type="journal article" date="2018" name="G3 (Bethesda)">
        <title>Phylogenetic and Phylogenomic Definition of Rhizopus Species.</title>
        <authorList>
            <person name="Gryganskyi A.P."/>
            <person name="Golan J."/>
            <person name="Dolatabadi S."/>
            <person name="Mondo S."/>
            <person name="Robb S."/>
            <person name="Idnurm A."/>
            <person name="Muszewska A."/>
            <person name="Steczkiewicz K."/>
            <person name="Masonjones S."/>
            <person name="Liao H.L."/>
            <person name="Gajdeczka M.T."/>
            <person name="Anike F."/>
            <person name="Vuek A."/>
            <person name="Anishchenko I.M."/>
            <person name="Voigt K."/>
            <person name="de Hoog G.S."/>
            <person name="Smith M.E."/>
            <person name="Heitman J."/>
            <person name="Vilgalys R."/>
            <person name="Stajich J.E."/>
        </authorList>
    </citation>
    <scope>NUCLEOTIDE SEQUENCE [LARGE SCALE GENOMIC DNA]</scope>
    <source>
        <strain evidence="10 11">LSU 92-RS-03</strain>
    </source>
</reference>
<dbReference type="STRING" id="4846.A0A367KJ68"/>
<keyword evidence="7" id="KW-0539">Nucleus</keyword>
<keyword evidence="4" id="KW-0963">Cytoplasm</keyword>
<dbReference type="InterPro" id="IPR001494">
    <property type="entry name" value="Importin-beta_N"/>
</dbReference>
<evidence type="ECO:0000256" key="1">
    <source>
        <dbReference type="ARBA" id="ARBA00004123"/>
    </source>
</evidence>
<keyword evidence="3" id="KW-0813">Transport</keyword>
<dbReference type="Pfam" id="PF18829">
    <property type="entry name" value="Importin_rep_6"/>
    <property type="match status" value="1"/>
</dbReference>
<evidence type="ECO:0000256" key="2">
    <source>
        <dbReference type="ARBA" id="ARBA00004496"/>
    </source>
</evidence>
<gene>
    <name evidence="10" type="ORF">CU098_004335</name>
</gene>
<dbReference type="GO" id="GO:0005737">
    <property type="term" value="C:cytoplasm"/>
    <property type="evidence" value="ECO:0007669"/>
    <property type="project" value="UniProtKB-SubCell"/>
</dbReference>
<dbReference type="GO" id="GO:0031267">
    <property type="term" value="F:small GTPase binding"/>
    <property type="evidence" value="ECO:0007669"/>
    <property type="project" value="InterPro"/>
</dbReference>
<protein>
    <recommendedName>
        <fullName evidence="9">Importin N-terminal domain-containing protein</fullName>
    </recommendedName>
</protein>
<dbReference type="InterPro" id="IPR058584">
    <property type="entry name" value="IMB1_TNPO1-like_TPR"/>
</dbReference>
<dbReference type="InterPro" id="IPR041653">
    <property type="entry name" value="Importin_rep_4"/>
</dbReference>
<dbReference type="Pfam" id="PF18816">
    <property type="entry name" value="Importin_rep_5"/>
    <property type="match status" value="1"/>
</dbReference>
<sequence>MAQTPVSPEVLQQLTPVLTSLLSSDNNQRAAAEAQLNDHWVAQQPDLLLLGLSQFVATNNEVQLRSHCSVLLRRLAYKQFTTSANPDTRLWDMVQDSTRQGVKELLLVALANESDQGTRHKVSDTIAEVARSDLSEGNKWDTLLKALFECSQSPNPALRESAFRIFASVPELIAGQHTDALRNVFLASLTDAESQAVRLEAMKAAAAYIGQADEQTQKALGVLMPHMLDPLSPIIAARDDQTLVDGLVVLIELGDNAPKLFRPVFPNVLTVMVSIAKDKSFDDRTRQTALELLLTISEAAPPMARKLPNFATEIIPVAMEMITDIEDDESWYTTDDLDEDDNEENYVMGESTLDRIARTLGGKAVVPVAFQFIPQMLQSGEWQQRRAALMAISSIAEGSIKIMKPELSNIMNMILPSFKDAHPRVRYAACNAVGQLSTDFAPYIQKHFHELIISALLPVMEDPQPRVQAHAAAAMVNFCEEADKKILDPYLDAIFERLLILLKTPKTYVQEQAITTIATVADCAEDKFNKYHNVIMPLLLDILRQASDKQYRLLRSRAIECASLIGLAIGKEVFAPYTVDFINILAEIQQSVTESDDIQTTYLLAAWARMCKMMGQDFLPYLPNIMPPLLQSAKLTPEFTFVDPEDDDVEAKYPTEDGWEFVGINGQQIGIKTSVLEEKHTAIEMLVSYARDLGAGFLPYVAQVLEIALPLLKFYFHDGVRHAAAALIPVLLKDAKEANVAPGELANMWNTIFEKLSKIMTIEDDITFLAQTYATFSECLDVLVGENCLQPAQIESFMKGADEQLKKFYERLTEREQEKQAGEYDGEDEDQLADEEATEEDALSELARAIQSLFKALGPNFLPYFDQMLPLVVQFLSHPNNAARQWAICVFDDLVEFTGPASFNYSNYFLQGMIAGVSDKAVEVRQAASYGVGVIGQFGGPQYADACAAALEHLFGIIGAPDAREDGIVFVTENAISAIAKICKFNSSKIQLEPVLSAWLSTLPIVNDDQEAPVVYTYLLDLLEANHPSIVGPNSSNLPHLVKIFTEVLAADILSAELAARMVNNLKIILGGLDENTRNQLWNAISVETRTILQKKGYV</sequence>
<dbReference type="InterPro" id="IPR057672">
    <property type="entry name" value="TPR_IPO4/5"/>
</dbReference>